<reference evidence="2" key="4">
    <citation type="submission" date="2017-11" db="EMBL/GenBank/DDBJ databases">
        <title>Complete genome sequence of Serratia sp. ATCC 39006.</title>
        <authorList>
            <person name="Hampton H.G."/>
            <person name="Jackson S.A."/>
            <person name="Jauregui R."/>
            <person name="Poulter G.T.M."/>
            <person name="Salmond G.P.C."/>
            <person name="Fineran P.C."/>
        </authorList>
    </citation>
    <scope>NUCLEOTIDE SEQUENCE</scope>
    <source>
        <strain evidence="2">ATCC 39006</strain>
    </source>
</reference>
<dbReference type="AlphaFoldDB" id="A0A2I5TLE2"/>
<evidence type="ECO:0000313" key="2">
    <source>
        <dbReference type="EMBL" id="AUH05381.1"/>
    </source>
</evidence>
<evidence type="ECO:0000313" key="1">
    <source>
        <dbReference type="EMBL" id="AUH01060.1"/>
    </source>
</evidence>
<evidence type="ECO:0000313" key="3">
    <source>
        <dbReference type="Proteomes" id="UP000017700"/>
    </source>
</evidence>
<dbReference type="Proteomes" id="UP000017700">
    <property type="component" value="Chromosome"/>
</dbReference>
<proteinExistence type="predicted"/>
<dbReference type="KEGG" id="sera:Ser39006_015300"/>
<accession>A0A2I5TLE2</accession>
<gene>
    <name evidence="1" type="ORF">CWC46_15295</name>
    <name evidence="2" type="ORF">Ser39006_015300</name>
</gene>
<dbReference type="Proteomes" id="UP000233778">
    <property type="component" value="Chromosome"/>
</dbReference>
<dbReference type="EMBL" id="CP025084">
    <property type="protein sequence ID" value="AUH05381.1"/>
    <property type="molecule type" value="Genomic_DNA"/>
</dbReference>
<dbReference type="OrthoDB" id="6627316at2"/>
<dbReference type="EMBL" id="CP025085">
    <property type="protein sequence ID" value="AUH01060.1"/>
    <property type="molecule type" value="Genomic_DNA"/>
</dbReference>
<reference evidence="2 3" key="1">
    <citation type="journal article" date="2013" name="Genome Announc.">
        <title>Draft genome sequence of Serratia sp. strain ATCC 39006, a model bacterium for analysis of the biosynthesis and regulation of prodigiosin, a carbapenem, and gas vesicles.</title>
        <authorList>
            <person name="Fineran P.C."/>
            <person name="Iglesias Cans M.C."/>
            <person name="Ramsay J.P."/>
            <person name="Wilf N.M."/>
            <person name="Cossyleon D."/>
            <person name="McNeil M.B."/>
            <person name="Williamson N.R."/>
            <person name="Monson R.E."/>
            <person name="Becher S.A."/>
            <person name="Stanton J.A."/>
            <person name="Brugger K."/>
            <person name="Brown S.D."/>
            <person name="Salmond G.P."/>
        </authorList>
    </citation>
    <scope>NUCLEOTIDE SEQUENCE [LARGE SCALE GENOMIC DNA]</scope>
    <source>
        <strain evidence="2">ATCC 39006</strain>
        <strain evidence="3">ATCC 39006 / SC 11482</strain>
    </source>
</reference>
<name>A0A2I5TLE2_SERS3</name>
<evidence type="ECO:0000313" key="4">
    <source>
        <dbReference type="Proteomes" id="UP000233778"/>
    </source>
</evidence>
<protein>
    <submittedName>
        <fullName evidence="2">Uncharacterized protein</fullName>
    </submittedName>
</protein>
<organism evidence="2 3">
    <name type="scientific">Serratia sp. (strain ATCC 39006)</name>
    <name type="common">Prodigiosinella confusarubida</name>
    <dbReference type="NCBI Taxonomy" id="104623"/>
    <lineage>
        <taxon>Bacteria</taxon>
        <taxon>Pseudomonadati</taxon>
        <taxon>Pseudomonadota</taxon>
        <taxon>Gammaproteobacteria</taxon>
        <taxon>Enterobacterales</taxon>
        <taxon>Pectobacteriaceae</taxon>
        <taxon>Prodigiosinella</taxon>
    </lineage>
</organism>
<dbReference type="KEGG" id="serq:CWC46_15295"/>
<dbReference type="RefSeq" id="WP_021015686.1">
    <property type="nucleotide sequence ID" value="NZ_CP025084.1"/>
</dbReference>
<reference evidence="2" key="2">
    <citation type="submission" date="2013-09" db="EMBL/GenBank/DDBJ databases">
        <authorList>
            <person name="Wang G."/>
            <person name="Yang Y."/>
            <person name="Su Y."/>
        </authorList>
    </citation>
    <scope>NUCLEOTIDE SEQUENCE</scope>
    <source>
        <strain evidence="2">ATCC 39006</strain>
    </source>
</reference>
<keyword evidence="3" id="KW-1185">Reference proteome</keyword>
<sequence>MRGIVVHHEHRIGFIVIRELEGGVIVARLNGNYGAERGDAITGDLNVTGNTVLLNETNGQELSVEIQDGIVTEKDAIELIVKTVNR</sequence>
<reference evidence="1 4" key="3">
    <citation type="submission" date="2017-11" db="EMBL/GenBank/DDBJ databases">
        <title>Complete genome sequence of Serratia sp. ATCC 39006 LacA.</title>
        <authorList>
            <person name="Hampton H.G."/>
            <person name="Jackson S.A."/>
            <person name="Jauregui R."/>
            <person name="Poulter G.T.M."/>
            <person name="Salmond G.P.C."/>
            <person name="Fineran P.C."/>
        </authorList>
    </citation>
    <scope>NUCLEOTIDE SEQUENCE [LARGE SCALE GENOMIC DNA]</scope>
    <source>
        <strain evidence="1 4">ATCC 39006</strain>
    </source>
</reference>